<dbReference type="AlphaFoldDB" id="A0A268P2H3"/>
<dbReference type="InterPro" id="IPR011659">
    <property type="entry name" value="WD40"/>
</dbReference>
<evidence type="ECO:0000256" key="1">
    <source>
        <dbReference type="ARBA" id="ARBA00010040"/>
    </source>
</evidence>
<reference evidence="6 7" key="1">
    <citation type="submission" date="2017-07" db="EMBL/GenBank/DDBJ databases">
        <title>Isolation and whole genome analysis of endospore-forming bacteria from heroin.</title>
        <authorList>
            <person name="Kalinowski J."/>
            <person name="Ahrens B."/>
            <person name="Al-Dilaimi A."/>
            <person name="Winkler A."/>
            <person name="Wibberg D."/>
            <person name="Schleenbecker U."/>
            <person name="Ruckert C."/>
            <person name="Wolfel R."/>
            <person name="Grass G."/>
        </authorList>
    </citation>
    <scope>NUCLEOTIDE SEQUENCE [LARGE SCALE GENOMIC DNA]</scope>
    <source>
        <strain evidence="6 7">7539</strain>
    </source>
</reference>
<comment type="similarity">
    <text evidence="1">Belongs to the peptidase S9C family.</text>
</comment>
<dbReference type="PANTHER" id="PTHR42776:SF27">
    <property type="entry name" value="DIPEPTIDYL PEPTIDASE FAMILY MEMBER 6"/>
    <property type="match status" value="1"/>
</dbReference>
<evidence type="ECO:0000256" key="4">
    <source>
        <dbReference type="ARBA" id="ARBA00022825"/>
    </source>
</evidence>
<name>A0A268P2H3_SHOCL</name>
<dbReference type="EMBL" id="NPCC01000008">
    <property type="protein sequence ID" value="PAE89470.1"/>
    <property type="molecule type" value="Genomic_DNA"/>
</dbReference>
<dbReference type="SUPFAM" id="SSF82171">
    <property type="entry name" value="DPP6 N-terminal domain-like"/>
    <property type="match status" value="1"/>
</dbReference>
<accession>A0A268P2H3</accession>
<dbReference type="SUPFAM" id="SSF53474">
    <property type="entry name" value="alpha/beta-Hydrolases"/>
    <property type="match status" value="1"/>
</dbReference>
<dbReference type="GO" id="GO:0006508">
    <property type="term" value="P:proteolysis"/>
    <property type="evidence" value="ECO:0007669"/>
    <property type="project" value="UniProtKB-KW"/>
</dbReference>
<dbReference type="Proteomes" id="UP000216207">
    <property type="component" value="Unassembled WGS sequence"/>
</dbReference>
<proteinExistence type="inferred from homology"/>
<sequence length="656" mass="73531">MVNRRDALMKSRVSAETLYELTTVTSPAVAPDGKSAAIVVTKMDKQKNDYIANIYGLDMQKSSHVSQWTFGNDKHISPKWSSTGALAYLSNRTGKMQVYVKQGMAEAEQLTDLENGVNAFFWSPDGSKIAFAAYKQPEETGTSNDWPKPLVVEAMKYKSDERGLFDGSLKQIGVIDIATKKWKWVTDSPADVNVIDFSANGRAVLVAGSHNENNDFTFAVDVWFIDLDTGAKTQITKEPMVVQSGSVSPDGSYVALLGHEREYKNATLTKLYVYDCQKQEIRLLSSQLDASIGDVAIGDFLQNIGSNGLKWGEDGQSIYALVSKEGDVNVWSFRLDGTVNQVTHEKRHINGFDFQKGQAIVTISDVKQLSEAYRLDLATGTLHEHTSFNDQPRRTYEFSELEEICYKREDGSFVAGWLMKPIGFEEGKTYPLVLEVHGGPHAMYARTYFHEFQLLCAKGFGVLFTNPRGGLGYGQAFADAVRGDYGGGDFQDLMDVLDFAIGQHNWIDQERIGLTGGSYGGFMTNWAVGHTNRFKAAVTQRSISNWISFYGVSDIGYYFSEWQIKADLHDIETLWAHSPLKYVENVETPLLILHGEKDYRCPIEQAEQLFIALKKHGKETVFIRFPEANHELSRSGKPNLRIERLNAIADWFSKRL</sequence>
<keyword evidence="4" id="KW-0720">Serine protease</keyword>
<dbReference type="InterPro" id="IPR029058">
    <property type="entry name" value="AB_hydrolase_fold"/>
</dbReference>
<comment type="caution">
    <text evidence="6">The sequence shown here is derived from an EMBL/GenBank/DDBJ whole genome shotgun (WGS) entry which is preliminary data.</text>
</comment>
<dbReference type="InterPro" id="IPR011042">
    <property type="entry name" value="6-blade_b-propeller_TolB-like"/>
</dbReference>
<evidence type="ECO:0000256" key="2">
    <source>
        <dbReference type="ARBA" id="ARBA00022670"/>
    </source>
</evidence>
<evidence type="ECO:0000313" key="7">
    <source>
        <dbReference type="Proteomes" id="UP000216207"/>
    </source>
</evidence>
<feature type="domain" description="Peptidase S9 prolyl oligopeptidase catalytic" evidence="5">
    <location>
        <begin position="448"/>
        <end position="655"/>
    </location>
</feature>
<evidence type="ECO:0000256" key="3">
    <source>
        <dbReference type="ARBA" id="ARBA00022801"/>
    </source>
</evidence>
<dbReference type="PANTHER" id="PTHR42776">
    <property type="entry name" value="SERINE PEPTIDASE S9 FAMILY MEMBER"/>
    <property type="match status" value="1"/>
</dbReference>
<evidence type="ECO:0000313" key="6">
    <source>
        <dbReference type="EMBL" id="PAE89470.1"/>
    </source>
</evidence>
<dbReference type="Pfam" id="PF00326">
    <property type="entry name" value="Peptidase_S9"/>
    <property type="match status" value="1"/>
</dbReference>
<dbReference type="GO" id="GO:0004252">
    <property type="term" value="F:serine-type endopeptidase activity"/>
    <property type="evidence" value="ECO:0007669"/>
    <property type="project" value="TreeGrafter"/>
</dbReference>
<organism evidence="6 7">
    <name type="scientific">Shouchella clausii</name>
    <name type="common">Alkalihalobacillus clausii</name>
    <dbReference type="NCBI Taxonomy" id="79880"/>
    <lineage>
        <taxon>Bacteria</taxon>
        <taxon>Bacillati</taxon>
        <taxon>Bacillota</taxon>
        <taxon>Bacilli</taxon>
        <taxon>Bacillales</taxon>
        <taxon>Bacillaceae</taxon>
        <taxon>Shouchella</taxon>
    </lineage>
</organism>
<evidence type="ECO:0000259" key="5">
    <source>
        <dbReference type="Pfam" id="PF00326"/>
    </source>
</evidence>
<keyword evidence="3" id="KW-0378">Hydrolase</keyword>
<dbReference type="Pfam" id="PF07676">
    <property type="entry name" value="PD40"/>
    <property type="match status" value="2"/>
</dbReference>
<dbReference type="Gene3D" id="3.40.50.1820">
    <property type="entry name" value="alpha/beta hydrolase"/>
    <property type="match status" value="1"/>
</dbReference>
<protein>
    <submittedName>
        <fullName evidence="6">S9 family peptidase</fullName>
    </submittedName>
</protein>
<keyword evidence="2" id="KW-0645">Protease</keyword>
<gene>
    <name evidence="6" type="ORF">CHH72_07480</name>
</gene>
<dbReference type="FunFam" id="3.40.50.1820:FF:000028">
    <property type="entry name" value="S9 family peptidase"/>
    <property type="match status" value="1"/>
</dbReference>
<dbReference type="Gene3D" id="2.120.10.30">
    <property type="entry name" value="TolB, C-terminal domain"/>
    <property type="match status" value="2"/>
</dbReference>
<dbReference type="InterPro" id="IPR001375">
    <property type="entry name" value="Peptidase_S9_cat"/>
</dbReference>